<dbReference type="EMBL" id="FNAI01000025">
    <property type="protein sequence ID" value="SDF70049.1"/>
    <property type="molecule type" value="Genomic_DNA"/>
</dbReference>
<dbReference type="STRING" id="1391627.SAMN05216464_12518"/>
<evidence type="ECO:0000313" key="3">
    <source>
        <dbReference type="Proteomes" id="UP000199072"/>
    </source>
</evidence>
<proteinExistence type="predicted"/>
<name>A0A1G7N9K1_9SPHI</name>
<dbReference type="Proteomes" id="UP000199072">
    <property type="component" value="Unassembled WGS sequence"/>
</dbReference>
<organism evidence="2 3">
    <name type="scientific">Mucilaginibacter pineti</name>
    <dbReference type="NCBI Taxonomy" id="1391627"/>
    <lineage>
        <taxon>Bacteria</taxon>
        <taxon>Pseudomonadati</taxon>
        <taxon>Bacteroidota</taxon>
        <taxon>Sphingobacteriia</taxon>
        <taxon>Sphingobacteriales</taxon>
        <taxon>Sphingobacteriaceae</taxon>
        <taxon>Mucilaginibacter</taxon>
    </lineage>
</organism>
<protein>
    <submittedName>
        <fullName evidence="2">Uncharacterized protein</fullName>
    </submittedName>
</protein>
<feature type="region of interest" description="Disordered" evidence="1">
    <location>
        <begin position="54"/>
        <end position="77"/>
    </location>
</feature>
<dbReference type="AlphaFoldDB" id="A0A1G7N9K1"/>
<gene>
    <name evidence="2" type="ORF">SAMN05216464_12518</name>
</gene>
<accession>A0A1G7N9K1</accession>
<evidence type="ECO:0000313" key="2">
    <source>
        <dbReference type="EMBL" id="SDF70049.1"/>
    </source>
</evidence>
<reference evidence="2 3" key="1">
    <citation type="submission" date="2016-10" db="EMBL/GenBank/DDBJ databases">
        <authorList>
            <person name="de Groot N.N."/>
        </authorList>
    </citation>
    <scope>NUCLEOTIDE SEQUENCE [LARGE SCALE GENOMIC DNA]</scope>
    <source>
        <strain evidence="2 3">47C3B</strain>
    </source>
</reference>
<evidence type="ECO:0000256" key="1">
    <source>
        <dbReference type="SAM" id="MobiDB-lite"/>
    </source>
</evidence>
<feature type="compositionally biased region" description="Basic and acidic residues" evidence="1">
    <location>
        <begin position="57"/>
        <end position="77"/>
    </location>
</feature>
<keyword evidence="3" id="KW-1185">Reference proteome</keyword>
<sequence>MRAAQELKKNYWLNAEDGLQECAHQDDEQRSVKPGGHIGRDALFAHLPVMVNPNRAEQAKDGREDQTAIDRTKKGAG</sequence>